<name>A0A6P4ZLP4_BRABE</name>
<protein>
    <submittedName>
        <fullName evidence="4">Uncharacterized protein LOC109474626</fullName>
    </submittedName>
</protein>
<gene>
    <name evidence="4" type="primary">LOC109474626</name>
</gene>
<dbReference type="KEGG" id="bbel:109474626"/>
<evidence type="ECO:0000313" key="4">
    <source>
        <dbReference type="RefSeq" id="XP_019630536.1"/>
    </source>
</evidence>
<dbReference type="PANTHER" id="PTHR19324:SF33">
    <property type="entry name" value="MUCIN-5AC"/>
    <property type="match status" value="1"/>
</dbReference>
<feature type="region of interest" description="Disordered" evidence="1">
    <location>
        <begin position="1"/>
        <end position="21"/>
    </location>
</feature>
<evidence type="ECO:0000256" key="1">
    <source>
        <dbReference type="SAM" id="MobiDB-lite"/>
    </source>
</evidence>
<dbReference type="OrthoDB" id="5954510at2759"/>
<sequence length="211" mass="24140">MSRLQEAREWPTGTYGLPRTNTGCPEAAGVTWRTGVRKHDTEDDDASNQWTHGLHFDGGFWRGDMLQKFCMKTISSDGSGSWQSGSYCIFKKSSCPPGFQSGELFWDDEDDDNGNYRSGVLPDGIYNGNTLIRYCCRNDGSASSPISLPTGSPFYLFRYRQGCQRVADMNVREEFFRWDDEDDDNKNRRQGAYPYDDGGSRDHRLHYCYYS</sequence>
<accession>A0A6P4ZLP4</accession>
<dbReference type="GeneID" id="109474626"/>
<reference evidence="4" key="1">
    <citation type="submission" date="2025-08" db="UniProtKB">
        <authorList>
            <consortium name="RefSeq"/>
        </authorList>
    </citation>
    <scope>IDENTIFICATION</scope>
    <source>
        <tissue evidence="4">Gonad</tissue>
    </source>
</reference>
<dbReference type="InterPro" id="IPR031569">
    <property type="entry name" value="ApeC"/>
</dbReference>
<dbReference type="AlphaFoldDB" id="A0A6P4ZLP4"/>
<dbReference type="Proteomes" id="UP000515135">
    <property type="component" value="Unplaced"/>
</dbReference>
<keyword evidence="3" id="KW-1185">Reference proteome</keyword>
<feature type="domain" description="Apextrin C-terminal" evidence="2">
    <location>
        <begin position="10"/>
        <end position="210"/>
    </location>
</feature>
<evidence type="ECO:0000259" key="2">
    <source>
        <dbReference type="Pfam" id="PF16977"/>
    </source>
</evidence>
<proteinExistence type="predicted"/>
<dbReference type="RefSeq" id="XP_019630536.1">
    <property type="nucleotide sequence ID" value="XM_019774977.1"/>
</dbReference>
<dbReference type="Pfam" id="PF16977">
    <property type="entry name" value="ApeC"/>
    <property type="match status" value="1"/>
</dbReference>
<organism evidence="3 4">
    <name type="scientific">Branchiostoma belcheri</name>
    <name type="common">Amphioxus</name>
    <dbReference type="NCBI Taxonomy" id="7741"/>
    <lineage>
        <taxon>Eukaryota</taxon>
        <taxon>Metazoa</taxon>
        <taxon>Chordata</taxon>
        <taxon>Cephalochordata</taxon>
        <taxon>Leptocardii</taxon>
        <taxon>Amphioxiformes</taxon>
        <taxon>Branchiostomatidae</taxon>
        <taxon>Branchiostoma</taxon>
    </lineage>
</organism>
<evidence type="ECO:0000313" key="3">
    <source>
        <dbReference type="Proteomes" id="UP000515135"/>
    </source>
</evidence>
<dbReference type="PANTHER" id="PTHR19324">
    <property type="entry name" value="PERFORIN-LIKE PROTEIN 1"/>
    <property type="match status" value="1"/>
</dbReference>